<protein>
    <submittedName>
        <fullName evidence="6">Putative Bacterial regulatory helix-turn-helix protein, AraC family</fullName>
    </submittedName>
</protein>
<dbReference type="KEGG" id="tje:TJEJU_0450"/>
<organism evidence="6 7">
    <name type="scientific">Tenacibaculum jejuense</name>
    <dbReference type="NCBI Taxonomy" id="584609"/>
    <lineage>
        <taxon>Bacteria</taxon>
        <taxon>Pseudomonadati</taxon>
        <taxon>Bacteroidota</taxon>
        <taxon>Flavobacteriia</taxon>
        <taxon>Flavobacteriales</taxon>
        <taxon>Flavobacteriaceae</taxon>
        <taxon>Tenacibaculum</taxon>
    </lineage>
</organism>
<keyword evidence="7" id="KW-1185">Reference proteome</keyword>
<proteinExistence type="predicted"/>
<dbReference type="OrthoDB" id="662446at2"/>
<name>A0A238U6M9_9FLAO</name>
<keyword evidence="3" id="KW-0804">Transcription</keyword>
<keyword evidence="4" id="KW-0175">Coiled coil</keyword>
<dbReference type="Gene3D" id="1.10.10.60">
    <property type="entry name" value="Homeodomain-like"/>
    <property type="match status" value="1"/>
</dbReference>
<dbReference type="SMART" id="SM00342">
    <property type="entry name" value="HTH_ARAC"/>
    <property type="match status" value="1"/>
</dbReference>
<evidence type="ECO:0000256" key="2">
    <source>
        <dbReference type="ARBA" id="ARBA00023125"/>
    </source>
</evidence>
<dbReference type="RefSeq" id="WP_095069104.1">
    <property type="nucleotide sequence ID" value="NZ_LT899436.1"/>
</dbReference>
<gene>
    <name evidence="6" type="ORF">TJEJU_0450</name>
</gene>
<keyword evidence="1" id="KW-0805">Transcription regulation</keyword>
<reference evidence="6 7" key="1">
    <citation type="submission" date="2017-07" db="EMBL/GenBank/DDBJ databases">
        <authorList>
            <person name="Sun Z.S."/>
            <person name="Albrecht U."/>
            <person name="Echele G."/>
            <person name="Lee C.C."/>
        </authorList>
    </citation>
    <scope>NUCLEOTIDE SEQUENCE [LARGE SCALE GENOMIC DNA]</scope>
    <source>
        <strain evidence="7">type strain: KCTC 22618</strain>
    </source>
</reference>
<evidence type="ECO:0000256" key="3">
    <source>
        <dbReference type="ARBA" id="ARBA00023163"/>
    </source>
</evidence>
<keyword evidence="2" id="KW-0238">DNA-binding</keyword>
<dbReference type="GO" id="GO:0003700">
    <property type="term" value="F:DNA-binding transcription factor activity"/>
    <property type="evidence" value="ECO:0007669"/>
    <property type="project" value="InterPro"/>
</dbReference>
<evidence type="ECO:0000313" key="7">
    <source>
        <dbReference type="Proteomes" id="UP000215214"/>
    </source>
</evidence>
<feature type="domain" description="HTH araC/xylS-type" evidence="5">
    <location>
        <begin position="155"/>
        <end position="255"/>
    </location>
</feature>
<evidence type="ECO:0000259" key="5">
    <source>
        <dbReference type="PROSITE" id="PS01124"/>
    </source>
</evidence>
<dbReference type="Pfam" id="PF12833">
    <property type="entry name" value="HTH_18"/>
    <property type="match status" value="1"/>
</dbReference>
<dbReference type="PROSITE" id="PS01124">
    <property type="entry name" value="HTH_ARAC_FAMILY_2"/>
    <property type="match status" value="1"/>
</dbReference>
<feature type="coiled-coil region" evidence="4">
    <location>
        <begin position="147"/>
        <end position="181"/>
    </location>
</feature>
<dbReference type="SUPFAM" id="SSF46689">
    <property type="entry name" value="Homeodomain-like"/>
    <property type="match status" value="1"/>
</dbReference>
<sequence length="272" mass="32001">MMDIKTITPSKVSGLSKYICFYYELELDNENYYAFPSSNNVICIFEQADVNYASDCIHIKKNSTFPNSFTALNKYTKPLLVKSEGKVREFVIIFKPFGLSQFTTADFTNSPFFHIDEFADFLEQETNFFELSVHEKIKVVESYLHSKLNEKKELDLVIQALNLLEEEKLNIKEIAKELNCSYKKMYRLFITHCRCSPTVLRNNIRFRNILETLKTQNKNFKLSDIAFDEGFYDQASFNRMFKNQTGITPKKFFKEVSVFSKKNIYFKNIKEV</sequence>
<dbReference type="Proteomes" id="UP000215214">
    <property type="component" value="Chromosome TJEJU"/>
</dbReference>
<dbReference type="InterPro" id="IPR018060">
    <property type="entry name" value="HTH_AraC"/>
</dbReference>
<accession>A0A238U6M9</accession>
<evidence type="ECO:0000313" key="6">
    <source>
        <dbReference type="EMBL" id="SNR14248.1"/>
    </source>
</evidence>
<dbReference type="EMBL" id="LT899436">
    <property type="protein sequence ID" value="SNR14248.1"/>
    <property type="molecule type" value="Genomic_DNA"/>
</dbReference>
<dbReference type="GO" id="GO:0043565">
    <property type="term" value="F:sequence-specific DNA binding"/>
    <property type="evidence" value="ECO:0007669"/>
    <property type="project" value="InterPro"/>
</dbReference>
<evidence type="ECO:0000256" key="4">
    <source>
        <dbReference type="SAM" id="Coils"/>
    </source>
</evidence>
<dbReference type="PANTHER" id="PTHR43280:SF2">
    <property type="entry name" value="HTH-TYPE TRANSCRIPTIONAL REGULATOR EXSA"/>
    <property type="match status" value="1"/>
</dbReference>
<dbReference type="PANTHER" id="PTHR43280">
    <property type="entry name" value="ARAC-FAMILY TRANSCRIPTIONAL REGULATOR"/>
    <property type="match status" value="1"/>
</dbReference>
<dbReference type="InterPro" id="IPR009057">
    <property type="entry name" value="Homeodomain-like_sf"/>
</dbReference>
<dbReference type="AlphaFoldDB" id="A0A238U6M9"/>
<evidence type="ECO:0000256" key="1">
    <source>
        <dbReference type="ARBA" id="ARBA00023015"/>
    </source>
</evidence>